<dbReference type="SUPFAM" id="SSF55874">
    <property type="entry name" value="ATPase domain of HSP90 chaperone/DNA topoisomerase II/histidine kinase"/>
    <property type="match status" value="1"/>
</dbReference>
<organism evidence="8 9">
    <name type="scientific">Candidatus Onthomorpha intestinigallinarum</name>
    <dbReference type="NCBI Taxonomy" id="2840880"/>
    <lineage>
        <taxon>Bacteria</taxon>
        <taxon>Pseudomonadati</taxon>
        <taxon>Bacteroidota</taxon>
        <taxon>Bacteroidia</taxon>
        <taxon>Bacteroidales</taxon>
        <taxon>Candidatus Onthomorpha</taxon>
    </lineage>
</organism>
<gene>
    <name evidence="8" type="ORF">IAC47_03675</name>
</gene>
<evidence type="ECO:0000313" key="9">
    <source>
        <dbReference type="Proteomes" id="UP000824267"/>
    </source>
</evidence>
<reference evidence="8" key="1">
    <citation type="journal article" date="2021" name="PeerJ">
        <title>Extensive microbial diversity within the chicken gut microbiome revealed by metagenomics and culture.</title>
        <authorList>
            <person name="Gilroy R."/>
            <person name="Ravi A."/>
            <person name="Getino M."/>
            <person name="Pursley I."/>
            <person name="Horton D.L."/>
            <person name="Alikhan N.F."/>
            <person name="Baker D."/>
            <person name="Gharbi K."/>
            <person name="Hall N."/>
            <person name="Watson M."/>
            <person name="Adriaenssens E.M."/>
            <person name="Foster-Nyarko E."/>
            <person name="Jarju S."/>
            <person name="Secka A."/>
            <person name="Antonio M."/>
            <person name="Oren A."/>
            <person name="Chaudhuri R.R."/>
            <person name="La Ragione R."/>
            <person name="Hildebrand F."/>
            <person name="Pallen M.J."/>
        </authorList>
    </citation>
    <scope>NUCLEOTIDE SEQUENCE</scope>
    <source>
        <strain evidence="8">Gambia16-930</strain>
    </source>
</reference>
<evidence type="ECO:0000313" key="8">
    <source>
        <dbReference type="EMBL" id="HIW87355.1"/>
    </source>
</evidence>
<dbReference type="SMART" id="SM00388">
    <property type="entry name" value="HisKA"/>
    <property type="match status" value="1"/>
</dbReference>
<dbReference type="Gene3D" id="3.30.565.10">
    <property type="entry name" value="Histidine kinase-like ATPase, C-terminal domain"/>
    <property type="match status" value="1"/>
</dbReference>
<protein>
    <recommendedName>
        <fullName evidence="2">histidine kinase</fullName>
        <ecNumber evidence="2">2.7.13.3</ecNumber>
    </recommendedName>
</protein>
<keyword evidence="6" id="KW-0812">Transmembrane</keyword>
<keyword evidence="4" id="KW-0808">Transferase</keyword>
<dbReference type="SMART" id="SM00387">
    <property type="entry name" value="HATPase_c"/>
    <property type="match status" value="1"/>
</dbReference>
<comment type="caution">
    <text evidence="8">The sequence shown here is derived from an EMBL/GenBank/DDBJ whole genome shotgun (WGS) entry which is preliminary data.</text>
</comment>
<name>A0A9D1RH83_9BACT</name>
<sequence>MSRSERQANKGRNRRINWSIPVISLVVLCNIIACIFFANEAIAASVVLLTDSVVLLWIAIHMRRMNKRAAHRKDYLNDMTHELKTPISNVGLICDMLKDDSVSFDGEQTKNYLEVIRYENKRLNLLVNQMLQAARYENKGISLDISETNVNEVLTGIANTYRITVERNNGHIYLETDRENTCIMADRLHFTNIVSNLIDNAVKYCDKEPKIVISAFKDSNGYIVEVKDNGLGIEEKEQEKIFRKYYRVKSSNKIKNLTSYGIGLSYVKEVMKMHGGEVKLKSKPGEGSIFSLVFPLDKICKA</sequence>
<dbReference type="Pfam" id="PF00512">
    <property type="entry name" value="HisKA"/>
    <property type="match status" value="1"/>
</dbReference>
<dbReference type="GO" id="GO:0000155">
    <property type="term" value="F:phosphorelay sensor kinase activity"/>
    <property type="evidence" value="ECO:0007669"/>
    <property type="project" value="InterPro"/>
</dbReference>
<evidence type="ECO:0000256" key="3">
    <source>
        <dbReference type="ARBA" id="ARBA00022553"/>
    </source>
</evidence>
<keyword evidence="3" id="KW-0597">Phosphoprotein</keyword>
<reference evidence="8" key="2">
    <citation type="submission" date="2021-04" db="EMBL/GenBank/DDBJ databases">
        <authorList>
            <person name="Gilroy R."/>
        </authorList>
    </citation>
    <scope>NUCLEOTIDE SEQUENCE</scope>
    <source>
        <strain evidence="8">Gambia16-930</strain>
    </source>
</reference>
<evidence type="ECO:0000256" key="6">
    <source>
        <dbReference type="SAM" id="Phobius"/>
    </source>
</evidence>
<comment type="catalytic activity">
    <reaction evidence="1">
        <text>ATP + protein L-histidine = ADP + protein N-phospho-L-histidine.</text>
        <dbReference type="EC" id="2.7.13.3"/>
    </reaction>
</comment>
<dbReference type="InterPro" id="IPR036097">
    <property type="entry name" value="HisK_dim/P_sf"/>
</dbReference>
<feature type="domain" description="Histidine kinase" evidence="7">
    <location>
        <begin position="78"/>
        <end position="298"/>
    </location>
</feature>
<dbReference type="PANTHER" id="PTHR43547:SF2">
    <property type="entry name" value="HYBRID SIGNAL TRANSDUCTION HISTIDINE KINASE C"/>
    <property type="match status" value="1"/>
</dbReference>
<keyword evidence="6" id="KW-1133">Transmembrane helix</keyword>
<evidence type="ECO:0000256" key="2">
    <source>
        <dbReference type="ARBA" id="ARBA00012438"/>
    </source>
</evidence>
<dbReference type="EC" id="2.7.13.3" evidence="2"/>
<keyword evidence="6" id="KW-0472">Membrane</keyword>
<dbReference type="FunFam" id="3.30.565.10:FF:000006">
    <property type="entry name" value="Sensor histidine kinase WalK"/>
    <property type="match status" value="1"/>
</dbReference>
<dbReference type="EMBL" id="DXGG01000125">
    <property type="protein sequence ID" value="HIW87355.1"/>
    <property type="molecule type" value="Genomic_DNA"/>
</dbReference>
<dbReference type="InterPro" id="IPR036890">
    <property type="entry name" value="HATPase_C_sf"/>
</dbReference>
<dbReference type="AlphaFoldDB" id="A0A9D1RH83"/>
<evidence type="ECO:0000256" key="4">
    <source>
        <dbReference type="ARBA" id="ARBA00022679"/>
    </source>
</evidence>
<dbReference type="Proteomes" id="UP000824267">
    <property type="component" value="Unassembled WGS sequence"/>
</dbReference>
<dbReference type="InterPro" id="IPR003661">
    <property type="entry name" value="HisK_dim/P_dom"/>
</dbReference>
<dbReference type="PRINTS" id="PR00344">
    <property type="entry name" value="BCTRLSENSOR"/>
</dbReference>
<dbReference type="SUPFAM" id="SSF47384">
    <property type="entry name" value="Homodimeric domain of signal transducing histidine kinase"/>
    <property type="match status" value="1"/>
</dbReference>
<evidence type="ECO:0000256" key="5">
    <source>
        <dbReference type="ARBA" id="ARBA00022777"/>
    </source>
</evidence>
<accession>A0A9D1RH83</accession>
<dbReference type="PANTHER" id="PTHR43547">
    <property type="entry name" value="TWO-COMPONENT HISTIDINE KINASE"/>
    <property type="match status" value="1"/>
</dbReference>
<dbReference type="InterPro" id="IPR004358">
    <property type="entry name" value="Sig_transdc_His_kin-like_C"/>
</dbReference>
<feature type="transmembrane region" description="Helical" evidence="6">
    <location>
        <begin position="20"/>
        <end position="38"/>
    </location>
</feature>
<feature type="transmembrane region" description="Helical" evidence="6">
    <location>
        <begin position="44"/>
        <end position="62"/>
    </location>
</feature>
<proteinExistence type="predicted"/>
<dbReference type="Gene3D" id="1.10.287.130">
    <property type="match status" value="1"/>
</dbReference>
<keyword evidence="5 8" id="KW-0418">Kinase</keyword>
<dbReference type="Pfam" id="PF02518">
    <property type="entry name" value="HATPase_c"/>
    <property type="match status" value="1"/>
</dbReference>
<dbReference type="PROSITE" id="PS50109">
    <property type="entry name" value="HIS_KIN"/>
    <property type="match status" value="1"/>
</dbReference>
<dbReference type="InterPro" id="IPR003594">
    <property type="entry name" value="HATPase_dom"/>
</dbReference>
<dbReference type="CDD" id="cd00082">
    <property type="entry name" value="HisKA"/>
    <property type="match status" value="1"/>
</dbReference>
<dbReference type="InterPro" id="IPR005467">
    <property type="entry name" value="His_kinase_dom"/>
</dbReference>
<dbReference type="CDD" id="cd00075">
    <property type="entry name" value="HATPase"/>
    <property type="match status" value="1"/>
</dbReference>
<evidence type="ECO:0000259" key="7">
    <source>
        <dbReference type="PROSITE" id="PS50109"/>
    </source>
</evidence>
<evidence type="ECO:0000256" key="1">
    <source>
        <dbReference type="ARBA" id="ARBA00000085"/>
    </source>
</evidence>